<dbReference type="RefSeq" id="WP_231564511.1">
    <property type="nucleotide sequence ID" value="NZ_QENY01000027.1"/>
</dbReference>
<name>A0A2U0TX92_9BACT</name>
<evidence type="ECO:0000313" key="1">
    <source>
        <dbReference type="EMBL" id="PVX48206.1"/>
    </source>
</evidence>
<gene>
    <name evidence="1" type="ORF">C7379_12727</name>
</gene>
<dbReference type="EMBL" id="QENY01000027">
    <property type="protein sequence ID" value="PVX48206.1"/>
    <property type="molecule type" value="Genomic_DNA"/>
</dbReference>
<evidence type="ECO:0000313" key="2">
    <source>
        <dbReference type="Proteomes" id="UP000245870"/>
    </source>
</evidence>
<dbReference type="Proteomes" id="UP000245870">
    <property type="component" value="Unassembled WGS sequence"/>
</dbReference>
<reference evidence="1 2" key="1">
    <citation type="submission" date="2018-05" db="EMBL/GenBank/DDBJ databases">
        <title>Genomic Encyclopedia of Type Strains, Phase IV (KMG-IV): sequencing the most valuable type-strain genomes for metagenomic binning, comparative biology and taxonomic classification.</title>
        <authorList>
            <person name="Goeker M."/>
        </authorList>
    </citation>
    <scope>NUCLEOTIDE SEQUENCE [LARGE SCALE GENOMIC DNA]</scope>
    <source>
        <strain evidence="1 2">DSM 100333</strain>
    </source>
</reference>
<dbReference type="AlphaFoldDB" id="A0A2U0TX92"/>
<sequence>MKKEKQRKKMSYKAKARVKVITEAGKWYLAEIKGLKEGTIVEGIYNPLNRAFDFYWNGEGAMLWIGENGELIDE</sequence>
<protein>
    <submittedName>
        <fullName evidence="1">Uncharacterized protein</fullName>
    </submittedName>
</protein>
<accession>A0A2U0TX92</accession>
<keyword evidence="2" id="KW-1185">Reference proteome</keyword>
<proteinExistence type="predicted"/>
<comment type="caution">
    <text evidence="1">The sequence shown here is derived from an EMBL/GenBank/DDBJ whole genome shotgun (WGS) entry which is preliminary data.</text>
</comment>
<organism evidence="1 2">
    <name type="scientific">Hallella colorans</name>
    <dbReference type="NCBI Taxonomy" id="1703337"/>
    <lineage>
        <taxon>Bacteria</taxon>
        <taxon>Pseudomonadati</taxon>
        <taxon>Bacteroidota</taxon>
        <taxon>Bacteroidia</taxon>
        <taxon>Bacteroidales</taxon>
        <taxon>Prevotellaceae</taxon>
        <taxon>Hallella</taxon>
    </lineage>
</organism>